<protein>
    <recommendedName>
        <fullName evidence="3">YlzJ-like protein</fullName>
    </recommendedName>
</protein>
<evidence type="ECO:0008006" key="3">
    <source>
        <dbReference type="Google" id="ProtNLM"/>
    </source>
</evidence>
<dbReference type="InterPro" id="IPR025619">
    <property type="entry name" value="YlzJ"/>
</dbReference>
<dbReference type="STRING" id="679936.Sulac_1879"/>
<dbReference type="HOGENOM" id="CLU_189760_1_1_9"/>
<dbReference type="AlphaFoldDB" id="G8U0R9"/>
<gene>
    <name evidence="1" type="ordered locus">Sulac_1879</name>
</gene>
<keyword evidence="2" id="KW-1185">Reference proteome</keyword>
<name>G8U0R9_SULAD</name>
<dbReference type="EMBL" id="CP003179">
    <property type="protein sequence ID" value="AEW05372.1"/>
    <property type="molecule type" value="Genomic_DNA"/>
</dbReference>
<sequence length="67" mass="7682">MILYTPLAWDDIFPAPEDAAPVWERIIDGRLCLVRQSPDGTPRLERLLSTDPADYLNPAFQPNRLLF</sequence>
<reference evidence="2" key="1">
    <citation type="submission" date="2011-12" db="EMBL/GenBank/DDBJ databases">
        <title>The complete genome of chromosome of Sulfobacillus acidophilus DSM 10332.</title>
        <authorList>
            <person name="Lucas S."/>
            <person name="Han J."/>
            <person name="Lapidus A."/>
            <person name="Bruce D."/>
            <person name="Goodwin L."/>
            <person name="Pitluck S."/>
            <person name="Peters L."/>
            <person name="Kyrpides N."/>
            <person name="Mavromatis K."/>
            <person name="Ivanova N."/>
            <person name="Mikhailova N."/>
            <person name="Chertkov O."/>
            <person name="Saunders E."/>
            <person name="Detter J.C."/>
            <person name="Tapia R."/>
            <person name="Han C."/>
            <person name="Land M."/>
            <person name="Hauser L."/>
            <person name="Markowitz V."/>
            <person name="Cheng J.-F."/>
            <person name="Hugenholtz P."/>
            <person name="Woyke T."/>
            <person name="Wu D."/>
            <person name="Pukall R."/>
            <person name="Gehrich-Schroeter G."/>
            <person name="Schneider S."/>
            <person name="Klenk H.-P."/>
            <person name="Eisen J.A."/>
        </authorList>
    </citation>
    <scope>NUCLEOTIDE SEQUENCE [LARGE SCALE GENOMIC DNA]</scope>
    <source>
        <strain evidence="2">ATCC 700253 / DSM 10332 / NAL</strain>
    </source>
</reference>
<dbReference type="KEGG" id="sap:Sulac_1879"/>
<accession>G8U0R9</accession>
<dbReference type="Proteomes" id="UP000005439">
    <property type="component" value="Chromosome"/>
</dbReference>
<evidence type="ECO:0000313" key="2">
    <source>
        <dbReference type="Proteomes" id="UP000005439"/>
    </source>
</evidence>
<organism evidence="1 2">
    <name type="scientific">Sulfobacillus acidophilus (strain ATCC 700253 / DSM 10332 / NAL)</name>
    <dbReference type="NCBI Taxonomy" id="679936"/>
    <lineage>
        <taxon>Bacteria</taxon>
        <taxon>Bacillati</taxon>
        <taxon>Bacillota</taxon>
        <taxon>Clostridia</taxon>
        <taxon>Eubacteriales</taxon>
        <taxon>Clostridiales Family XVII. Incertae Sedis</taxon>
        <taxon>Sulfobacillus</taxon>
    </lineage>
</organism>
<reference evidence="1 2" key="2">
    <citation type="journal article" date="2012" name="Stand. Genomic Sci.">
        <title>Complete genome sequence of the moderately thermophilic mineral-sulfide-oxidizing firmicute Sulfobacillus acidophilus type strain (NAL(T)).</title>
        <authorList>
            <person name="Anderson I."/>
            <person name="Chertkov O."/>
            <person name="Chen A."/>
            <person name="Saunders E."/>
            <person name="Lapidus A."/>
            <person name="Nolan M."/>
            <person name="Lucas S."/>
            <person name="Hammon N."/>
            <person name="Deshpande S."/>
            <person name="Cheng J.F."/>
            <person name="Han C."/>
            <person name="Tapia R."/>
            <person name="Goodwin L.A."/>
            <person name="Pitluck S."/>
            <person name="Liolios K."/>
            <person name="Pagani I."/>
            <person name="Ivanova N."/>
            <person name="Mikhailova N."/>
            <person name="Pati A."/>
            <person name="Palaniappan K."/>
            <person name="Land M."/>
            <person name="Pan C."/>
            <person name="Rohde M."/>
            <person name="Pukall R."/>
            <person name="Goker M."/>
            <person name="Detter J.C."/>
            <person name="Woyke T."/>
            <person name="Bristow J."/>
            <person name="Eisen J.A."/>
            <person name="Markowitz V."/>
            <person name="Hugenholtz P."/>
            <person name="Kyrpides N.C."/>
            <person name="Klenk H.P."/>
            <person name="Mavromatis K."/>
        </authorList>
    </citation>
    <scope>NUCLEOTIDE SEQUENCE [LARGE SCALE GENOMIC DNA]</scope>
    <source>
        <strain evidence="2">ATCC 700253 / DSM 10332 / NAL</strain>
    </source>
</reference>
<evidence type="ECO:0000313" key="1">
    <source>
        <dbReference type="EMBL" id="AEW05372.1"/>
    </source>
</evidence>
<dbReference type="PATRIC" id="fig|679936.5.peg.1945"/>
<proteinExistence type="predicted"/>
<dbReference type="Pfam" id="PF14035">
    <property type="entry name" value="YlzJ"/>
    <property type="match status" value="1"/>
</dbReference>